<protein>
    <recommendedName>
        <fullName evidence="3">Phage tail protein</fullName>
    </recommendedName>
</protein>
<evidence type="ECO:0008006" key="3">
    <source>
        <dbReference type="Google" id="ProtNLM"/>
    </source>
</evidence>
<name>A0A364VE34_9CORY</name>
<sequence length="125" mass="13653">MYVQRNAALEIRRQIRAHFRSIPVLSHVPDNAPDAGVFVTVADNGTSTNTRLWARENIRVVAYSDVEIDSRNLAALLDAWLLDPANVAGYQILPGAGLVTAWDEKLGLWITAVTVAAITTKRGIS</sequence>
<dbReference type="Proteomes" id="UP000251047">
    <property type="component" value="Unassembled WGS sequence"/>
</dbReference>
<organism evidence="1 2">
    <name type="scientific">Corynebacterium heidelbergense</name>
    <dbReference type="NCBI Taxonomy" id="2055947"/>
    <lineage>
        <taxon>Bacteria</taxon>
        <taxon>Bacillati</taxon>
        <taxon>Actinomycetota</taxon>
        <taxon>Actinomycetes</taxon>
        <taxon>Mycobacteriales</taxon>
        <taxon>Corynebacteriaceae</taxon>
        <taxon>Corynebacterium</taxon>
    </lineage>
</organism>
<evidence type="ECO:0000313" key="2">
    <source>
        <dbReference type="Proteomes" id="UP000251047"/>
    </source>
</evidence>
<dbReference type="AlphaFoldDB" id="A0A364VE34"/>
<proteinExistence type="predicted"/>
<comment type="caution">
    <text evidence="1">The sequence shown here is derived from an EMBL/GenBank/DDBJ whole genome shotgun (WGS) entry which is preliminary data.</text>
</comment>
<evidence type="ECO:0000313" key="1">
    <source>
        <dbReference type="EMBL" id="RAV34922.1"/>
    </source>
</evidence>
<dbReference type="RefSeq" id="WP_112768638.1">
    <property type="nucleotide sequence ID" value="NZ_CP063191.1"/>
</dbReference>
<gene>
    <name evidence="1" type="ORF">CWC39_00870</name>
</gene>
<dbReference type="EMBL" id="PHQP01000003">
    <property type="protein sequence ID" value="RAV34922.1"/>
    <property type="molecule type" value="Genomic_DNA"/>
</dbReference>
<dbReference type="OrthoDB" id="9945827at2"/>
<accession>A0A364VE34</accession>
<reference evidence="1 2" key="1">
    <citation type="journal article" date="2018" name="Syst. Appl. Microbiol.">
        <title>Corynebacterium heidelbergense sp. nov., isolated from the preen glands of Egyptian geese (Alopochen aegyptiacus).</title>
        <authorList>
            <person name="Braun M.S."/>
            <person name="Wang E."/>
            <person name="Zimmermann S."/>
            <person name="Wink M."/>
        </authorList>
    </citation>
    <scope>NUCLEOTIDE SEQUENCE [LARGE SCALE GENOMIC DNA]</scope>
    <source>
        <strain evidence="1 2">DSM 104638</strain>
    </source>
</reference>